<feature type="transmembrane region" description="Helical" evidence="8">
    <location>
        <begin position="322"/>
        <end position="344"/>
    </location>
</feature>
<evidence type="ECO:0000256" key="4">
    <source>
        <dbReference type="ARBA" id="ARBA00022475"/>
    </source>
</evidence>
<dbReference type="PROSITE" id="PS50850">
    <property type="entry name" value="MFS"/>
    <property type="match status" value="1"/>
</dbReference>
<feature type="transmembrane region" description="Helical" evidence="8">
    <location>
        <begin position="174"/>
        <end position="196"/>
    </location>
</feature>
<dbReference type="PANTHER" id="PTHR23502:SF132">
    <property type="entry name" value="POLYAMINE TRANSPORTER 2-RELATED"/>
    <property type="match status" value="1"/>
</dbReference>
<feature type="transmembrane region" description="Helical" evidence="8">
    <location>
        <begin position="292"/>
        <end position="316"/>
    </location>
</feature>
<feature type="domain" description="Major facilitator superfamily (MFS) profile" evidence="9">
    <location>
        <begin position="22"/>
        <end position="407"/>
    </location>
</feature>
<dbReference type="InterPro" id="IPR004812">
    <property type="entry name" value="Efflux_drug-R_Bcr/CmlA"/>
</dbReference>
<dbReference type="AlphaFoldDB" id="A0A239EBG5"/>
<feature type="transmembrane region" description="Helical" evidence="8">
    <location>
        <begin position="356"/>
        <end position="376"/>
    </location>
</feature>
<dbReference type="PANTHER" id="PTHR23502">
    <property type="entry name" value="MAJOR FACILITATOR SUPERFAMILY"/>
    <property type="match status" value="1"/>
</dbReference>
<dbReference type="InterPro" id="IPR036259">
    <property type="entry name" value="MFS_trans_sf"/>
</dbReference>
<evidence type="ECO:0000259" key="9">
    <source>
        <dbReference type="PROSITE" id="PS50850"/>
    </source>
</evidence>
<protein>
    <submittedName>
        <fullName evidence="10">MFS transporter, DHA1 family, bicyclomycin/chloramphenicol resistance protein</fullName>
    </submittedName>
</protein>
<feature type="transmembrane region" description="Helical" evidence="8">
    <location>
        <begin position="382"/>
        <end position="402"/>
    </location>
</feature>
<dbReference type="FunFam" id="1.20.1720.10:FF:000005">
    <property type="entry name" value="Bcr/CflA family efflux transporter"/>
    <property type="match status" value="1"/>
</dbReference>
<sequence length="413" mass="44183">MGVFFIKKDSVQTVNKNKELVIILILGALAAIGPFSIDMYLPGFPAIAADLHTDIAHVGLSLTSYFIGISVGQLVYGPLIDRFGRRRPLLFGLLLYMAAAAFCAFAPTIHWLIGLRLLLALGGCVGMVASRAVVRDLFPPSETARVFSTLLLVMGVAPIVAPTIGGYVTALLGWRFIFAVLFGISVLVFFAVLRYLPESKPEDKSISLHPANITKKFWTVLKDQTFRSYAIAGSFGSAGMFAYITGSPYVYMEILGFTEQQYGWLFGLNAFGLIAASQFNRVLLKRRSSADITLLAGTLQFLTGLLLILSSAFGLIPLSAVLVLIFSYLVWQGFIFPNATALALEPFTTHAGSASALIGSMQMVVGAVASGLVSYFHDGTAVPMAAIMAVCTSIAFVALLGAKINPRVAPAVS</sequence>
<reference evidence="11" key="1">
    <citation type="submission" date="2017-06" db="EMBL/GenBank/DDBJ databases">
        <authorList>
            <person name="Varghese N."/>
            <person name="Submissions S."/>
        </authorList>
    </citation>
    <scope>NUCLEOTIDE SEQUENCE [LARGE SCALE GENOMIC DNA]</scope>
    <source>
        <strain evidence="11">NKM1</strain>
    </source>
</reference>
<feature type="transmembrane region" description="Helical" evidence="8">
    <location>
        <begin position="55"/>
        <end position="76"/>
    </location>
</feature>
<feature type="transmembrane region" description="Helical" evidence="8">
    <location>
        <begin position="229"/>
        <end position="250"/>
    </location>
</feature>
<dbReference type="GO" id="GO:0005886">
    <property type="term" value="C:plasma membrane"/>
    <property type="evidence" value="ECO:0007669"/>
    <property type="project" value="UniProtKB-SubCell"/>
</dbReference>
<dbReference type="SUPFAM" id="SSF103473">
    <property type="entry name" value="MFS general substrate transporter"/>
    <property type="match status" value="1"/>
</dbReference>
<organism evidence="10 11">
    <name type="scientific">Pontibacter ummariensis</name>
    <dbReference type="NCBI Taxonomy" id="1610492"/>
    <lineage>
        <taxon>Bacteria</taxon>
        <taxon>Pseudomonadati</taxon>
        <taxon>Bacteroidota</taxon>
        <taxon>Cytophagia</taxon>
        <taxon>Cytophagales</taxon>
        <taxon>Hymenobacteraceae</taxon>
        <taxon>Pontibacter</taxon>
    </lineage>
</organism>
<comment type="subcellular location">
    <subcellularLocation>
        <location evidence="1">Cell membrane</location>
        <topology evidence="1">Multi-pass membrane protein</topology>
    </subcellularLocation>
</comment>
<evidence type="ECO:0000313" key="10">
    <source>
        <dbReference type="EMBL" id="SNS41986.1"/>
    </source>
</evidence>
<evidence type="ECO:0000256" key="5">
    <source>
        <dbReference type="ARBA" id="ARBA00022692"/>
    </source>
</evidence>
<dbReference type="EMBL" id="FZOQ01000006">
    <property type="protein sequence ID" value="SNS41986.1"/>
    <property type="molecule type" value="Genomic_DNA"/>
</dbReference>
<comment type="similarity">
    <text evidence="2">Belongs to the major facilitator superfamily. Bcr/CmlA family.</text>
</comment>
<feature type="transmembrane region" description="Helical" evidence="8">
    <location>
        <begin position="113"/>
        <end position="134"/>
    </location>
</feature>
<keyword evidence="11" id="KW-1185">Reference proteome</keyword>
<name>A0A239EBG5_9BACT</name>
<dbReference type="CDD" id="cd17320">
    <property type="entry name" value="MFS_MdfA_MDR_like"/>
    <property type="match status" value="1"/>
</dbReference>
<dbReference type="GO" id="GO:1990961">
    <property type="term" value="P:xenobiotic detoxification by transmembrane export across the plasma membrane"/>
    <property type="evidence" value="ECO:0007669"/>
    <property type="project" value="InterPro"/>
</dbReference>
<feature type="transmembrane region" description="Helical" evidence="8">
    <location>
        <begin position="88"/>
        <end position="107"/>
    </location>
</feature>
<keyword evidence="3" id="KW-0813">Transport</keyword>
<evidence type="ECO:0000256" key="1">
    <source>
        <dbReference type="ARBA" id="ARBA00004651"/>
    </source>
</evidence>
<dbReference type="GO" id="GO:0015385">
    <property type="term" value="F:sodium:proton antiporter activity"/>
    <property type="evidence" value="ECO:0007669"/>
    <property type="project" value="TreeGrafter"/>
</dbReference>
<dbReference type="NCBIfam" id="TIGR00710">
    <property type="entry name" value="efflux_Bcr_CflA"/>
    <property type="match status" value="1"/>
</dbReference>
<accession>A0A239EBG5</accession>
<evidence type="ECO:0000256" key="3">
    <source>
        <dbReference type="ARBA" id="ARBA00022448"/>
    </source>
</evidence>
<keyword evidence="6 8" id="KW-1133">Transmembrane helix</keyword>
<keyword evidence="5 8" id="KW-0812">Transmembrane</keyword>
<dbReference type="InterPro" id="IPR011701">
    <property type="entry name" value="MFS"/>
</dbReference>
<gene>
    <name evidence="10" type="ORF">SAMN06296052_10690</name>
</gene>
<feature type="transmembrane region" description="Helical" evidence="8">
    <location>
        <begin position="146"/>
        <end position="168"/>
    </location>
</feature>
<feature type="transmembrane region" description="Helical" evidence="8">
    <location>
        <begin position="20"/>
        <end position="43"/>
    </location>
</feature>
<dbReference type="InterPro" id="IPR020846">
    <property type="entry name" value="MFS_dom"/>
</dbReference>
<evidence type="ECO:0000256" key="8">
    <source>
        <dbReference type="SAM" id="Phobius"/>
    </source>
</evidence>
<evidence type="ECO:0000256" key="2">
    <source>
        <dbReference type="ARBA" id="ARBA00006236"/>
    </source>
</evidence>
<evidence type="ECO:0000256" key="7">
    <source>
        <dbReference type="ARBA" id="ARBA00023136"/>
    </source>
</evidence>
<dbReference type="Proteomes" id="UP000198432">
    <property type="component" value="Unassembled WGS sequence"/>
</dbReference>
<evidence type="ECO:0000256" key="6">
    <source>
        <dbReference type="ARBA" id="ARBA00022989"/>
    </source>
</evidence>
<dbReference type="GO" id="GO:0042910">
    <property type="term" value="F:xenobiotic transmembrane transporter activity"/>
    <property type="evidence" value="ECO:0007669"/>
    <property type="project" value="InterPro"/>
</dbReference>
<evidence type="ECO:0000313" key="11">
    <source>
        <dbReference type="Proteomes" id="UP000198432"/>
    </source>
</evidence>
<keyword evidence="4" id="KW-1003">Cell membrane</keyword>
<dbReference type="Pfam" id="PF07690">
    <property type="entry name" value="MFS_1"/>
    <property type="match status" value="1"/>
</dbReference>
<keyword evidence="7 8" id="KW-0472">Membrane</keyword>
<proteinExistence type="inferred from homology"/>
<dbReference type="Gene3D" id="1.20.1720.10">
    <property type="entry name" value="Multidrug resistance protein D"/>
    <property type="match status" value="1"/>
</dbReference>
<feature type="transmembrane region" description="Helical" evidence="8">
    <location>
        <begin position="262"/>
        <end position="280"/>
    </location>
</feature>